<evidence type="ECO:0000313" key="4">
    <source>
        <dbReference type="Proteomes" id="UP000706124"/>
    </source>
</evidence>
<dbReference type="GO" id="GO:0005737">
    <property type="term" value="C:cytoplasm"/>
    <property type="evidence" value="ECO:0007669"/>
    <property type="project" value="TreeGrafter"/>
</dbReference>
<dbReference type="PANTHER" id="PTHR46333">
    <property type="entry name" value="CYTOKINESIS PROTEIN 3"/>
    <property type="match status" value="1"/>
</dbReference>
<evidence type="ECO:0000313" key="3">
    <source>
        <dbReference type="EMBL" id="KAG5936334.1"/>
    </source>
</evidence>
<dbReference type="Gene3D" id="3.10.620.30">
    <property type="match status" value="1"/>
</dbReference>
<accession>A0A9P7MBN3</accession>
<feature type="compositionally biased region" description="Polar residues" evidence="1">
    <location>
        <begin position="149"/>
        <end position="163"/>
    </location>
</feature>
<feature type="compositionally biased region" description="Low complexity" evidence="1">
    <location>
        <begin position="68"/>
        <end position="81"/>
    </location>
</feature>
<feature type="compositionally biased region" description="Pro residues" evidence="1">
    <location>
        <begin position="108"/>
        <end position="130"/>
    </location>
</feature>
<dbReference type="InterPro" id="IPR052557">
    <property type="entry name" value="CAP/Cytokinesis_protein"/>
</dbReference>
<evidence type="ECO:0000256" key="1">
    <source>
        <dbReference type="SAM" id="MobiDB-lite"/>
    </source>
</evidence>
<dbReference type="SUPFAM" id="SSF54001">
    <property type="entry name" value="Cysteine proteinases"/>
    <property type="match status" value="1"/>
</dbReference>
<name>A0A9P7MBN3_9HYPO</name>
<organism evidence="3 4">
    <name type="scientific">Claviceps pazoutovae</name>
    <dbReference type="NCBI Taxonomy" id="1649127"/>
    <lineage>
        <taxon>Eukaryota</taxon>
        <taxon>Fungi</taxon>
        <taxon>Dikarya</taxon>
        <taxon>Ascomycota</taxon>
        <taxon>Pezizomycotina</taxon>
        <taxon>Sordariomycetes</taxon>
        <taxon>Hypocreomycetidae</taxon>
        <taxon>Hypocreales</taxon>
        <taxon>Clavicipitaceae</taxon>
        <taxon>Claviceps</taxon>
    </lineage>
</organism>
<evidence type="ECO:0000259" key="2">
    <source>
        <dbReference type="Pfam" id="PF01841"/>
    </source>
</evidence>
<proteinExistence type="predicted"/>
<feature type="compositionally biased region" description="Polar residues" evidence="1">
    <location>
        <begin position="304"/>
        <end position="316"/>
    </location>
</feature>
<dbReference type="OrthoDB" id="6129702at2759"/>
<dbReference type="Proteomes" id="UP000706124">
    <property type="component" value="Unassembled WGS sequence"/>
</dbReference>
<feature type="compositionally biased region" description="Low complexity" evidence="1">
    <location>
        <begin position="256"/>
        <end position="270"/>
    </location>
</feature>
<dbReference type="InterPro" id="IPR038765">
    <property type="entry name" value="Papain-like_cys_pep_sf"/>
</dbReference>
<dbReference type="EMBL" id="SRPO01000220">
    <property type="protein sequence ID" value="KAG5936334.1"/>
    <property type="molecule type" value="Genomic_DNA"/>
</dbReference>
<dbReference type="AlphaFoldDB" id="A0A9P7MBN3"/>
<protein>
    <recommendedName>
        <fullName evidence="2">Transglutaminase-like domain-containing protein</fullName>
    </recommendedName>
</protein>
<gene>
    <name evidence="3" type="ORF">E4U60_002640</name>
</gene>
<comment type="caution">
    <text evidence="3">The sequence shown here is derived from an EMBL/GenBank/DDBJ whole genome shotgun (WGS) entry which is preliminary data.</text>
</comment>
<feature type="region of interest" description="Disordered" evidence="1">
    <location>
        <begin position="24"/>
        <end position="331"/>
    </location>
</feature>
<feature type="compositionally biased region" description="Pro residues" evidence="1">
    <location>
        <begin position="42"/>
        <end position="51"/>
    </location>
</feature>
<keyword evidence="4" id="KW-1185">Reference proteome</keyword>
<feature type="compositionally biased region" description="Polar residues" evidence="1">
    <location>
        <begin position="90"/>
        <end position="104"/>
    </location>
</feature>
<dbReference type="Pfam" id="PF01841">
    <property type="entry name" value="Transglut_core"/>
    <property type="match status" value="1"/>
</dbReference>
<feature type="compositionally biased region" description="Low complexity" evidence="1">
    <location>
        <begin position="164"/>
        <end position="179"/>
    </location>
</feature>
<sequence>MADSEEPQLTTLAERIAALNKQKSFDPLASSVANAAQKPGKRPPPPAPPVRPANAQRRQTVPAVVNGSSHETSHSTSATSKAPPPLPPRGTSTSSISRVTTQMMGKTDPPPLPERRPIPPTLPTQTPPALPRRTSAQSTYLSVRRDSTSSEISQHSAISTRSLGGTASSSASYMSVGSATRKMAPATFDPASLPALPPSKRGLEAKAKEAAAREAVAKEARGNEIRARQAANPQDPRNAISASPSPVPALRPVLPPRTSNSASPSAPTTTDTDDVKPVARRLPSSTIRGFGSGQAVKPPILPQQGGQRVPSISASNAARGDIPPPVPLSSRPSIADVEAVSARTVAQKSSSTSGGDTTDPGACWVCRDWSRPDAVAAQFPRQSLPRHDIVGHLARGLCDPFPSYSDKARAIFTWCHHNIAYDTVSFFNNGVRHHSVEDTITSGLAVCQGYAEVYMAIAKRAGLQCIVVAGHGKGFGHTALRKGERPPPAKPDGHAWNAVRVDGGVWKLVDACWGAGHICSASNTYKKEFSPREFTLSNELFGRRHFPRDPNHQFRADGRAQSWEEYYRGGVDGEPYQWFGTGNHEGLSEESVEPKNKDISVHKEQVVRFQFSKTCEHWTPEKAGLGKPALFLLSIHGRNGRADELIPMDTNGYWHWMDVNAADLGSPGQAVEIIKLDSMDGGDARGVTAGEFMSKRGRVGMSWSYIAKWNLVS</sequence>
<feature type="domain" description="Transglutaminase-like" evidence="2">
    <location>
        <begin position="403"/>
        <end position="511"/>
    </location>
</feature>
<dbReference type="PANTHER" id="PTHR46333:SF5">
    <property type="entry name" value="TRANSGLUTAMINASE-LIKE DOMAIN-CONTAINING PROTEIN"/>
    <property type="match status" value="1"/>
</dbReference>
<reference evidence="3 4" key="1">
    <citation type="journal article" date="2020" name="bioRxiv">
        <title>Whole genome comparisons of ergot fungi reveals the divergence and evolution of species within the genus Claviceps are the result of varying mechanisms driving genome evolution and host range expansion.</title>
        <authorList>
            <person name="Wyka S.A."/>
            <person name="Mondo S.J."/>
            <person name="Liu M."/>
            <person name="Dettman J."/>
            <person name="Nalam V."/>
            <person name="Broders K.D."/>
        </authorList>
    </citation>
    <scope>NUCLEOTIDE SEQUENCE [LARGE SCALE GENOMIC DNA]</scope>
    <source>
        <strain evidence="3 4">CCC 1485</strain>
    </source>
</reference>
<dbReference type="InterPro" id="IPR002931">
    <property type="entry name" value="Transglutaminase-like"/>
</dbReference>
<feature type="compositionally biased region" description="Basic and acidic residues" evidence="1">
    <location>
        <begin position="201"/>
        <end position="227"/>
    </location>
</feature>
<feature type="compositionally biased region" description="Pro residues" evidence="1">
    <location>
        <begin position="245"/>
        <end position="255"/>
    </location>
</feature>